<keyword evidence="4 7" id="KW-1133">Transmembrane helix</keyword>
<dbReference type="InterPro" id="IPR001757">
    <property type="entry name" value="P_typ_ATPase"/>
</dbReference>
<comment type="caution">
    <text evidence="9">The sequence shown here is derived from an EMBL/GenBank/DDBJ whole genome shotgun (WGS) entry which is preliminary data.</text>
</comment>
<dbReference type="Pfam" id="PF00122">
    <property type="entry name" value="E1-E2_ATPase"/>
    <property type="match status" value="1"/>
</dbReference>
<evidence type="ECO:0000256" key="6">
    <source>
        <dbReference type="SAM" id="MobiDB-lite"/>
    </source>
</evidence>
<sequence length="995" mass="110232">MTDIKEALFDKEPEKREGSGEKDPDMEPLFGQGSEEPAGEEIKPAEVPEAESQKEEQETSEKSETQNIESASDVETLSEEPKELLPEDSPEEASEEPPKKKGFFSRFKRKKENPEPEASEKPDDTASSEVSNTSGTEPGTTSETADQSQDEASDEKPEKKKFTFSLPFKKKPEPEEPEEEPYVEIPVYSDAEKKAELEAREKLENGTYVYKGLTEAEVENQVHMGRVNQTGESIFKTNKEIIRDHTLTYFNFLNLFLGILILVSGQFKNITFMGVIIVNTLIGIVQEMKVKKLVDRLAVITASKATVIRGGEVKEIDIHDVVVKDTMVLATGNQVCADAIVMESDGMEVNESMLTGESRPVKKKAGDRLMSGSFLTAGSGVVQVEYVGEDSYAYQLMKKAKTKKRASSEMQRTINRIIKVVGVLIVPIGIMLYLSQSNAGTGFSDCLVGTVAGVIGMIPEGLVLLTSISFILGVGRLARKRALVQEMEAIEALARVNVLCLDKTGTITTGKLEVVDVIGVNDTEKERVEAVMNEMAFAFDDVNNTQDALMKYFKKSSRWRSLEKIPFSSDRKYRAIRYDQEGCFVLGAPEFLLREEDREILLKAESYAAEGLRVLLLASCDTITVEDGTVWGVSPMGLIIISDCIREEAPEIFNYFASQNVNIKVISGDNPATVSQIALKAGLNGAEHYIDANELPEDFEELKKVVGDYTVYGRVKPEQKQNIVRAYQANKAVVGMVGDGVNDVLALKDADCGIAMAAGSDAAKQVAHIVLLDSDFSCLKNIVSEGRTIIANIERVSSLYLTKTIYSVILCVLFILLAREYPFIPIQLSWISAMAIGVPSFLLTLEQNESVDGGGFLRHVLRIALPQALSMVVCLLTIQVLTPFWNNDPTMTYMFNLLVGGTVSFMVVIEVCRPMNWIRRTMTVILICLFALGIMLFPGLLGIYSIFRWECIFTVPMICMVLVISKAFTQLVLLGYRLKDWAAMKIRALIDREKV</sequence>
<feature type="compositionally biased region" description="Low complexity" evidence="6">
    <location>
        <begin position="133"/>
        <end position="144"/>
    </location>
</feature>
<feature type="transmembrane region" description="Helical" evidence="7">
    <location>
        <begin position="447"/>
        <end position="472"/>
    </location>
</feature>
<accession>A0AAE3DTF2</accession>
<dbReference type="SFLD" id="SFLDS00003">
    <property type="entry name" value="Haloacid_Dehalogenase"/>
    <property type="match status" value="1"/>
</dbReference>
<protein>
    <submittedName>
        <fullName evidence="9">HAD-IC family P-type ATPase</fullName>
    </submittedName>
</protein>
<feature type="transmembrane region" description="Helical" evidence="7">
    <location>
        <begin position="824"/>
        <end position="843"/>
    </location>
</feature>
<proteinExistence type="predicted"/>
<feature type="compositionally biased region" description="Basic and acidic residues" evidence="6">
    <location>
        <begin position="112"/>
        <end position="124"/>
    </location>
</feature>
<dbReference type="GO" id="GO:0005524">
    <property type="term" value="F:ATP binding"/>
    <property type="evidence" value="ECO:0007669"/>
    <property type="project" value="InterPro"/>
</dbReference>
<feature type="transmembrane region" description="Helical" evidence="7">
    <location>
        <begin position="924"/>
        <end position="947"/>
    </location>
</feature>
<dbReference type="SUPFAM" id="SSF81665">
    <property type="entry name" value="Calcium ATPase, transmembrane domain M"/>
    <property type="match status" value="1"/>
</dbReference>
<evidence type="ECO:0000256" key="7">
    <source>
        <dbReference type="SAM" id="Phobius"/>
    </source>
</evidence>
<feature type="compositionally biased region" description="Basic and acidic residues" evidence="6">
    <location>
        <begin position="1"/>
        <end position="25"/>
    </location>
</feature>
<keyword evidence="10" id="KW-1185">Reference proteome</keyword>
<dbReference type="PRINTS" id="PR00119">
    <property type="entry name" value="CATATPASE"/>
</dbReference>
<gene>
    <name evidence="9" type="ORF">LKD71_09765</name>
</gene>
<evidence type="ECO:0000256" key="1">
    <source>
        <dbReference type="ARBA" id="ARBA00004141"/>
    </source>
</evidence>
<reference evidence="9 10" key="1">
    <citation type="submission" date="2021-10" db="EMBL/GenBank/DDBJ databases">
        <title>Anaerobic single-cell dispensing facilitates the cultivation of human gut bacteria.</title>
        <authorList>
            <person name="Afrizal A."/>
        </authorList>
    </citation>
    <scope>NUCLEOTIDE SEQUENCE [LARGE SCALE GENOMIC DNA]</scope>
    <source>
        <strain evidence="9 10">CLA-AA-H277</strain>
    </source>
</reference>
<dbReference type="AlphaFoldDB" id="A0AAE3DTF2"/>
<feature type="transmembrane region" description="Helical" evidence="7">
    <location>
        <begin position="891"/>
        <end position="912"/>
    </location>
</feature>
<dbReference type="PANTHER" id="PTHR42861">
    <property type="entry name" value="CALCIUM-TRANSPORTING ATPASE"/>
    <property type="match status" value="1"/>
</dbReference>
<dbReference type="InterPro" id="IPR018303">
    <property type="entry name" value="ATPase_P-typ_P_site"/>
</dbReference>
<dbReference type="PROSITE" id="PS00154">
    <property type="entry name" value="ATPASE_E1_E2"/>
    <property type="match status" value="1"/>
</dbReference>
<feature type="compositionally biased region" description="Basic and acidic residues" evidence="6">
    <location>
        <begin position="40"/>
        <end position="64"/>
    </location>
</feature>
<dbReference type="Proteomes" id="UP001197875">
    <property type="component" value="Unassembled WGS sequence"/>
</dbReference>
<comment type="subcellular location">
    <subcellularLocation>
        <location evidence="1">Membrane</location>
        <topology evidence="1">Multi-pass membrane protein</topology>
    </subcellularLocation>
</comment>
<feature type="transmembrane region" description="Helical" evidence="7">
    <location>
        <begin position="864"/>
        <end position="885"/>
    </location>
</feature>
<dbReference type="SUPFAM" id="SSF81653">
    <property type="entry name" value="Calcium ATPase, transduction domain A"/>
    <property type="match status" value="1"/>
</dbReference>
<feature type="transmembrane region" description="Helical" evidence="7">
    <location>
        <begin position="953"/>
        <end position="976"/>
    </location>
</feature>
<keyword evidence="3" id="KW-1278">Translocase</keyword>
<dbReference type="Gene3D" id="2.70.150.10">
    <property type="entry name" value="Calcium-transporting ATPase, cytoplasmic transduction domain A"/>
    <property type="match status" value="1"/>
</dbReference>
<feature type="compositionally biased region" description="Basic residues" evidence="6">
    <location>
        <begin position="100"/>
        <end position="111"/>
    </location>
</feature>
<dbReference type="Gene3D" id="3.40.1110.10">
    <property type="entry name" value="Calcium-transporting ATPase, cytoplasmic domain N"/>
    <property type="match status" value="1"/>
</dbReference>
<dbReference type="InterPro" id="IPR044492">
    <property type="entry name" value="P_typ_ATPase_HD_dom"/>
</dbReference>
<dbReference type="EMBL" id="JAJEPR010000014">
    <property type="protein sequence ID" value="MCC2190089.1"/>
    <property type="molecule type" value="Genomic_DNA"/>
</dbReference>
<feature type="transmembrane region" description="Helical" evidence="7">
    <location>
        <begin position="417"/>
        <end position="435"/>
    </location>
</feature>
<feature type="transmembrane region" description="Helical" evidence="7">
    <location>
        <begin position="246"/>
        <end position="264"/>
    </location>
</feature>
<keyword evidence="5 7" id="KW-0472">Membrane</keyword>
<dbReference type="InterPro" id="IPR059000">
    <property type="entry name" value="ATPase_P-type_domA"/>
</dbReference>
<feature type="region of interest" description="Disordered" evidence="6">
    <location>
        <begin position="1"/>
        <end position="181"/>
    </location>
</feature>
<evidence type="ECO:0000256" key="5">
    <source>
        <dbReference type="ARBA" id="ARBA00023136"/>
    </source>
</evidence>
<dbReference type="InterPro" id="IPR008250">
    <property type="entry name" value="ATPase_P-typ_transduc_dom_A_sf"/>
</dbReference>
<dbReference type="Pfam" id="PF00702">
    <property type="entry name" value="Hydrolase"/>
    <property type="match status" value="1"/>
</dbReference>
<dbReference type="RefSeq" id="WP_227615268.1">
    <property type="nucleotide sequence ID" value="NZ_JAJEPR010000014.1"/>
</dbReference>
<dbReference type="Gene3D" id="3.40.50.1000">
    <property type="entry name" value="HAD superfamily/HAD-like"/>
    <property type="match status" value="1"/>
</dbReference>
<keyword evidence="2 7" id="KW-0812">Transmembrane</keyword>
<feature type="compositionally biased region" description="Acidic residues" evidence="6">
    <location>
        <begin position="86"/>
        <end position="95"/>
    </location>
</feature>
<dbReference type="SFLD" id="SFLDG00002">
    <property type="entry name" value="C1.7:_P-type_atpase_like"/>
    <property type="match status" value="1"/>
</dbReference>
<feature type="domain" description="P-type ATPase A" evidence="8">
    <location>
        <begin position="301"/>
        <end position="399"/>
    </location>
</feature>
<feature type="transmembrane region" description="Helical" evidence="7">
    <location>
        <begin position="270"/>
        <end position="286"/>
    </location>
</feature>
<dbReference type="NCBIfam" id="TIGR01494">
    <property type="entry name" value="ATPase_P-type"/>
    <property type="match status" value="2"/>
</dbReference>
<dbReference type="GO" id="GO:0016020">
    <property type="term" value="C:membrane"/>
    <property type="evidence" value="ECO:0007669"/>
    <property type="project" value="UniProtKB-SubCell"/>
</dbReference>
<evidence type="ECO:0000313" key="10">
    <source>
        <dbReference type="Proteomes" id="UP001197875"/>
    </source>
</evidence>
<organism evidence="9 10">
    <name type="scientific">Fusicatenibacter faecihominis</name>
    <dbReference type="NCBI Taxonomy" id="2881276"/>
    <lineage>
        <taxon>Bacteria</taxon>
        <taxon>Bacillati</taxon>
        <taxon>Bacillota</taxon>
        <taxon>Clostridia</taxon>
        <taxon>Lachnospirales</taxon>
        <taxon>Lachnospiraceae</taxon>
        <taxon>Fusicatenibacter</taxon>
    </lineage>
</organism>
<dbReference type="SUPFAM" id="SSF56784">
    <property type="entry name" value="HAD-like"/>
    <property type="match status" value="1"/>
</dbReference>
<evidence type="ECO:0000256" key="2">
    <source>
        <dbReference type="ARBA" id="ARBA00022692"/>
    </source>
</evidence>
<dbReference type="InterPro" id="IPR023214">
    <property type="entry name" value="HAD_sf"/>
</dbReference>
<evidence type="ECO:0000259" key="8">
    <source>
        <dbReference type="Pfam" id="PF00122"/>
    </source>
</evidence>
<dbReference type="GO" id="GO:0016887">
    <property type="term" value="F:ATP hydrolysis activity"/>
    <property type="evidence" value="ECO:0007669"/>
    <property type="project" value="InterPro"/>
</dbReference>
<dbReference type="PRINTS" id="PR00120">
    <property type="entry name" value="HATPASE"/>
</dbReference>
<dbReference type="Gene3D" id="1.20.1110.10">
    <property type="entry name" value="Calcium-transporting ATPase, transmembrane domain"/>
    <property type="match status" value="1"/>
</dbReference>
<feature type="transmembrane region" description="Helical" evidence="7">
    <location>
        <begin position="800"/>
        <end position="818"/>
    </location>
</feature>
<evidence type="ECO:0000256" key="4">
    <source>
        <dbReference type="ARBA" id="ARBA00022989"/>
    </source>
</evidence>
<evidence type="ECO:0000313" key="9">
    <source>
        <dbReference type="EMBL" id="MCC2190089.1"/>
    </source>
</evidence>
<evidence type="ECO:0000256" key="3">
    <source>
        <dbReference type="ARBA" id="ARBA00022967"/>
    </source>
</evidence>
<dbReference type="SFLD" id="SFLDF00027">
    <property type="entry name" value="p-type_atpase"/>
    <property type="match status" value="1"/>
</dbReference>
<dbReference type="InterPro" id="IPR036412">
    <property type="entry name" value="HAD-like_sf"/>
</dbReference>
<name>A0AAE3DTF2_9FIRM</name>
<dbReference type="InterPro" id="IPR023299">
    <property type="entry name" value="ATPase_P-typ_cyto_dom_N"/>
</dbReference>
<dbReference type="InterPro" id="IPR023298">
    <property type="entry name" value="ATPase_P-typ_TM_dom_sf"/>
</dbReference>